<dbReference type="EC" id="4.1.1.23" evidence="7"/>
<evidence type="ECO:0000259" key="8">
    <source>
        <dbReference type="SMART" id="SM00934"/>
    </source>
</evidence>
<dbReference type="Gene3D" id="3.20.20.70">
    <property type="entry name" value="Aldolase class I"/>
    <property type="match status" value="1"/>
</dbReference>
<dbReference type="InterPro" id="IPR013785">
    <property type="entry name" value="Aldolase_TIM"/>
</dbReference>
<keyword evidence="4 7" id="KW-0665">Pyrimidine biosynthesis</keyword>
<dbReference type="CDD" id="cd04725">
    <property type="entry name" value="OMP_decarboxylase_like"/>
    <property type="match status" value="1"/>
</dbReference>
<protein>
    <recommendedName>
        <fullName evidence="7">Orotidine 5'-phosphate decarboxylase</fullName>
        <ecNumber evidence="7">4.1.1.23</ecNumber>
    </recommendedName>
    <alternativeName>
        <fullName evidence="7">OMP decarboxylase</fullName>
        <shortName evidence="7">OMPDCase</shortName>
        <shortName evidence="7">OMPdecase</shortName>
    </alternativeName>
</protein>
<evidence type="ECO:0000256" key="4">
    <source>
        <dbReference type="ARBA" id="ARBA00022975"/>
    </source>
</evidence>
<feature type="active site" description="Proton donor" evidence="7">
    <location>
        <position position="99"/>
    </location>
</feature>
<dbReference type="PROSITE" id="PS00156">
    <property type="entry name" value="OMPDECASE"/>
    <property type="match status" value="1"/>
</dbReference>
<dbReference type="PANTHER" id="PTHR43375">
    <property type="entry name" value="OROTIDINE 5'-PHOSPHATE DECARBOXYLASE"/>
    <property type="match status" value="1"/>
</dbReference>
<evidence type="ECO:0000256" key="5">
    <source>
        <dbReference type="ARBA" id="ARBA00023239"/>
    </source>
</evidence>
<evidence type="ECO:0000256" key="7">
    <source>
        <dbReference type="HAMAP-Rule" id="MF_01215"/>
    </source>
</evidence>
<comment type="catalytic activity">
    <reaction evidence="6 7">
        <text>orotidine 5'-phosphate + H(+) = UMP + CO2</text>
        <dbReference type="Rhea" id="RHEA:11596"/>
        <dbReference type="ChEBI" id="CHEBI:15378"/>
        <dbReference type="ChEBI" id="CHEBI:16526"/>
        <dbReference type="ChEBI" id="CHEBI:57538"/>
        <dbReference type="ChEBI" id="CHEBI:57865"/>
        <dbReference type="EC" id="4.1.1.23"/>
    </reaction>
</comment>
<gene>
    <name evidence="7 9" type="primary">pyrF</name>
    <name evidence="9" type="ORF">OIH86_19760</name>
</gene>
<organism evidence="9 10">
    <name type="scientific">Metabacillus halosaccharovorans</name>
    <dbReference type="NCBI Taxonomy" id="930124"/>
    <lineage>
        <taxon>Bacteria</taxon>
        <taxon>Bacillati</taxon>
        <taxon>Bacillota</taxon>
        <taxon>Bacilli</taxon>
        <taxon>Bacillales</taxon>
        <taxon>Bacillaceae</taxon>
        <taxon>Metabacillus</taxon>
    </lineage>
</organism>
<dbReference type="InterPro" id="IPR011995">
    <property type="entry name" value="OMPdecase_type-2"/>
</dbReference>
<dbReference type="Pfam" id="PF00215">
    <property type="entry name" value="OMPdecase"/>
    <property type="match status" value="1"/>
</dbReference>
<comment type="pathway">
    <text evidence="1 7">Pyrimidine metabolism; UMP biosynthesis via de novo pathway; UMP from orotate: step 2/2.</text>
</comment>
<dbReference type="InterPro" id="IPR018089">
    <property type="entry name" value="OMPdecase_AS"/>
</dbReference>
<dbReference type="PANTHER" id="PTHR43375:SF1">
    <property type="entry name" value="OROTIDINE 5'-PHOSPHATE DECARBOXYLASE"/>
    <property type="match status" value="1"/>
</dbReference>
<dbReference type="InterPro" id="IPR001754">
    <property type="entry name" value="OMPdeCOase_dom"/>
</dbReference>
<dbReference type="InterPro" id="IPR011060">
    <property type="entry name" value="RibuloseP-bd_barrel"/>
</dbReference>
<proteinExistence type="inferred from homology"/>
<dbReference type="NCBIfam" id="TIGR02127">
    <property type="entry name" value="pyrF_sub2"/>
    <property type="match status" value="1"/>
</dbReference>
<evidence type="ECO:0000256" key="2">
    <source>
        <dbReference type="ARBA" id="ARBA00008847"/>
    </source>
</evidence>
<evidence type="ECO:0000256" key="6">
    <source>
        <dbReference type="ARBA" id="ARBA00049157"/>
    </source>
</evidence>
<dbReference type="EMBL" id="JAOYEY010000048">
    <property type="protein sequence ID" value="MCV9887885.1"/>
    <property type="molecule type" value="Genomic_DNA"/>
</dbReference>
<feature type="domain" description="Orotidine 5'-phosphate decarboxylase" evidence="8">
    <location>
        <begin position="18"/>
        <end position="266"/>
    </location>
</feature>
<comment type="caution">
    <text evidence="9">The sequence shown here is derived from an EMBL/GenBank/DDBJ whole genome shotgun (WGS) entry which is preliminary data.</text>
</comment>
<dbReference type="HAMAP" id="MF_01215">
    <property type="entry name" value="OMPdecase_type2"/>
    <property type="match status" value="1"/>
</dbReference>
<dbReference type="Proteomes" id="UP001526147">
    <property type="component" value="Unassembled WGS sequence"/>
</dbReference>
<sequence length="295" mass="32566">MEEFSDLVMKTSMEKESSIVVGLDPIISNFPKNLQGNDNICKTIYNFNKLVIDVIHPFVVAIKPQLAYYEVYGSKGILALEKTIKYARSKGLIIINDAKRGDIGSTAEAYSEAFLGESSLSGHAVTVNPFLGSDGIVPFLNKSIDSSKGLFVLLKTSNPSSSELQDLTLYNGNKFYMYLASLLKGMSTSLGTYGFSNLGAVVGATYPEQSKILREYLPNTLFLVPGYGEQGGKLTELEPFFNKNGYGSLISSSRSILYSYIKEEPESWGDLKMSQLKEIIEAACIQFKEDINRIR</sequence>
<evidence type="ECO:0000313" key="9">
    <source>
        <dbReference type="EMBL" id="MCV9887885.1"/>
    </source>
</evidence>
<comment type="similarity">
    <text evidence="2 7">Belongs to the OMP decarboxylase family. Type 2 subfamily.</text>
</comment>
<reference evidence="9 10" key="1">
    <citation type="submission" date="2022-10" db="EMBL/GenBank/DDBJ databases">
        <title>Draft genome assembly of moderately radiation resistant bacterium Metabacillus halosaccharovorans.</title>
        <authorList>
            <person name="Pal S."/>
            <person name="Gopinathan A."/>
        </authorList>
    </citation>
    <scope>NUCLEOTIDE SEQUENCE [LARGE SCALE GENOMIC DNA]</scope>
    <source>
        <strain evidence="9 10">VITHBRA001</strain>
    </source>
</reference>
<dbReference type="SMART" id="SM00934">
    <property type="entry name" value="OMPdecase"/>
    <property type="match status" value="1"/>
</dbReference>
<evidence type="ECO:0000256" key="1">
    <source>
        <dbReference type="ARBA" id="ARBA00004861"/>
    </source>
</evidence>
<keyword evidence="3 7" id="KW-0210">Decarboxylase</keyword>
<keyword evidence="5 7" id="KW-0456">Lyase</keyword>
<evidence type="ECO:0000256" key="3">
    <source>
        <dbReference type="ARBA" id="ARBA00022793"/>
    </source>
</evidence>
<dbReference type="GO" id="GO:0004590">
    <property type="term" value="F:orotidine-5'-phosphate decarboxylase activity"/>
    <property type="evidence" value="ECO:0007669"/>
    <property type="project" value="UniProtKB-EC"/>
</dbReference>
<dbReference type="RefSeq" id="WP_264144106.1">
    <property type="nucleotide sequence ID" value="NZ_JAOYEY010000048.1"/>
</dbReference>
<evidence type="ECO:0000313" key="10">
    <source>
        <dbReference type="Proteomes" id="UP001526147"/>
    </source>
</evidence>
<name>A0ABT3DLG7_9BACI</name>
<dbReference type="SUPFAM" id="SSF51366">
    <property type="entry name" value="Ribulose-phoshate binding barrel"/>
    <property type="match status" value="1"/>
</dbReference>
<keyword evidence="10" id="KW-1185">Reference proteome</keyword>
<accession>A0ABT3DLG7</accession>